<dbReference type="RefSeq" id="WP_131348102.1">
    <property type="nucleotide sequence ID" value="NZ_SJJZ01000006.1"/>
</dbReference>
<evidence type="ECO:0000313" key="2">
    <source>
        <dbReference type="Proteomes" id="UP000292346"/>
    </source>
</evidence>
<evidence type="ECO:0000313" key="1">
    <source>
        <dbReference type="EMBL" id="TCC01918.1"/>
    </source>
</evidence>
<gene>
    <name evidence="1" type="ORF">E0H45_41365</name>
</gene>
<dbReference type="Proteomes" id="UP000292346">
    <property type="component" value="Unassembled WGS sequence"/>
</dbReference>
<name>A0A4R0GXJ3_9ACTN</name>
<dbReference type="EMBL" id="SJJZ01000006">
    <property type="protein sequence ID" value="TCC01918.1"/>
    <property type="molecule type" value="Genomic_DNA"/>
</dbReference>
<comment type="caution">
    <text evidence="1">The sequence shown here is derived from an EMBL/GenBank/DDBJ whole genome shotgun (WGS) entry which is preliminary data.</text>
</comment>
<dbReference type="AlphaFoldDB" id="A0A4R0GXJ3"/>
<sequence length="88" mass="9613">MEPESAEPTPLELLLSSELELELELEESELLDVDVVPVLPLSECFEDTTATEIPVAPTPRTAVAIAAADARWSQRRRLGWGSPVVTMP</sequence>
<keyword evidence="2" id="KW-1185">Reference proteome</keyword>
<reference evidence="1 2" key="1">
    <citation type="submission" date="2019-02" db="EMBL/GenBank/DDBJ databases">
        <title>Kribbella capetownensis sp. nov. and Kribbella speibonae sp. nov., isolated from soil.</title>
        <authorList>
            <person name="Curtis S.M."/>
            <person name="Norton I."/>
            <person name="Everest G.J."/>
            <person name="Meyers P.R."/>
        </authorList>
    </citation>
    <scope>NUCLEOTIDE SEQUENCE [LARGE SCALE GENOMIC DNA]</scope>
    <source>
        <strain evidence="1 2">KCTC 29219</strain>
    </source>
</reference>
<protein>
    <submittedName>
        <fullName evidence="1">Uncharacterized protein</fullName>
    </submittedName>
</protein>
<organism evidence="1 2">
    <name type="scientific">Kribbella soli</name>
    <dbReference type="NCBI Taxonomy" id="1124743"/>
    <lineage>
        <taxon>Bacteria</taxon>
        <taxon>Bacillati</taxon>
        <taxon>Actinomycetota</taxon>
        <taxon>Actinomycetes</taxon>
        <taxon>Propionibacteriales</taxon>
        <taxon>Kribbellaceae</taxon>
        <taxon>Kribbella</taxon>
    </lineage>
</organism>
<accession>A0A4R0GXJ3</accession>
<proteinExistence type="predicted"/>